<dbReference type="EMBL" id="JACRTC010000005">
    <property type="protein sequence ID" value="MBC8570731.1"/>
    <property type="molecule type" value="Genomic_DNA"/>
</dbReference>
<evidence type="ECO:0000313" key="5">
    <source>
        <dbReference type="Proteomes" id="UP000660861"/>
    </source>
</evidence>
<protein>
    <recommendedName>
        <fullName evidence="3">LiaF transmembrane domain-containing protein</fullName>
    </recommendedName>
</protein>
<evidence type="ECO:0000259" key="3">
    <source>
        <dbReference type="Pfam" id="PF22570"/>
    </source>
</evidence>
<keyword evidence="2" id="KW-0472">Membrane</keyword>
<comment type="caution">
    <text evidence="4">The sequence shown here is derived from an EMBL/GenBank/DDBJ whole genome shotgun (WGS) entry which is preliminary data.</text>
</comment>
<name>A0A926EF65_9FIRM</name>
<keyword evidence="2" id="KW-0812">Transmembrane</keyword>
<feature type="domain" description="LiaF transmembrane" evidence="3">
    <location>
        <begin position="10"/>
        <end position="100"/>
    </location>
</feature>
<dbReference type="PANTHER" id="PTHR40763">
    <property type="entry name" value="MEMBRANE PROTEIN-RELATED"/>
    <property type="match status" value="1"/>
</dbReference>
<reference evidence="4" key="1">
    <citation type="submission" date="2020-08" db="EMBL/GenBank/DDBJ databases">
        <title>Genome public.</title>
        <authorList>
            <person name="Liu C."/>
            <person name="Sun Q."/>
        </authorList>
    </citation>
    <scope>NUCLEOTIDE SEQUENCE</scope>
    <source>
        <strain evidence="4">NSJ-54</strain>
    </source>
</reference>
<dbReference type="Proteomes" id="UP000660861">
    <property type="component" value="Unassembled WGS sequence"/>
</dbReference>
<feature type="transmembrane region" description="Helical" evidence="2">
    <location>
        <begin position="59"/>
        <end position="79"/>
    </location>
</feature>
<dbReference type="PANTHER" id="PTHR40763:SF5">
    <property type="entry name" value="MEMBRANE PROTEIN"/>
    <property type="match status" value="1"/>
</dbReference>
<keyword evidence="2" id="KW-1133">Transmembrane helix</keyword>
<evidence type="ECO:0000256" key="2">
    <source>
        <dbReference type="SAM" id="Phobius"/>
    </source>
</evidence>
<evidence type="ECO:0000313" key="4">
    <source>
        <dbReference type="EMBL" id="MBC8570731.1"/>
    </source>
</evidence>
<feature type="transmembrane region" description="Helical" evidence="2">
    <location>
        <begin position="35"/>
        <end position="52"/>
    </location>
</feature>
<feature type="transmembrane region" description="Helical" evidence="2">
    <location>
        <begin position="85"/>
        <end position="103"/>
    </location>
</feature>
<dbReference type="InterPro" id="IPR054331">
    <property type="entry name" value="LiaF_TM"/>
</dbReference>
<gene>
    <name evidence="4" type="ORF">H8709_07810</name>
</gene>
<proteinExistence type="predicted"/>
<organism evidence="4 5">
    <name type="scientific">Zongyangia hominis</name>
    <dbReference type="NCBI Taxonomy" id="2763677"/>
    <lineage>
        <taxon>Bacteria</taxon>
        <taxon>Bacillati</taxon>
        <taxon>Bacillota</taxon>
        <taxon>Clostridia</taxon>
        <taxon>Eubacteriales</taxon>
        <taxon>Oscillospiraceae</taxon>
        <taxon>Zongyangia</taxon>
    </lineage>
</organism>
<evidence type="ECO:0000256" key="1">
    <source>
        <dbReference type="SAM" id="MobiDB-lite"/>
    </source>
</evidence>
<accession>A0A926EF65</accession>
<keyword evidence="5" id="KW-1185">Reference proteome</keyword>
<feature type="region of interest" description="Disordered" evidence="1">
    <location>
        <begin position="127"/>
        <end position="150"/>
    </location>
</feature>
<sequence length="282" mass="30705">MRRNFGAITVGILLVIFGFGWLGNAFDLWRFSIFDGWWTLLLILPGTAMLFCKGQRHTGALLVVLGGVFLLAELGVIYGRYVWPTLVSCGLIYAGGTIIYHAVARHGQEDYYDGAYQYQGEPYHTAPDAEGAAESGENAGSTGKTPPDYTQYQQAQQAQYQAYRGKHPNAVQDFSKYPSYTAVFSGHDTICLTDDLMGLSGVAIFGGIDTDLSQVGVHKNVEMRLTAIFGGIDLVAPRGVNIVANGVALLGGFENRASLPYNPNWPTVYIHYVTIFGGIDII</sequence>
<dbReference type="AlphaFoldDB" id="A0A926EF65"/>
<feature type="compositionally biased region" description="Low complexity" evidence="1">
    <location>
        <begin position="129"/>
        <end position="143"/>
    </location>
</feature>
<dbReference type="RefSeq" id="WP_262397827.1">
    <property type="nucleotide sequence ID" value="NZ_JACRTC010000005.1"/>
</dbReference>
<dbReference type="Pfam" id="PF22570">
    <property type="entry name" value="LiaF-TM"/>
    <property type="match status" value="1"/>
</dbReference>